<gene>
    <name evidence="1" type="ORF">WN51_03407</name>
</gene>
<proteinExistence type="predicted"/>
<name>A0A0M8ZWV7_9HYME</name>
<reference evidence="1 2" key="1">
    <citation type="submission" date="2015-07" db="EMBL/GenBank/DDBJ databases">
        <title>The genome of Melipona quadrifasciata.</title>
        <authorList>
            <person name="Pan H."/>
            <person name="Kapheim K."/>
        </authorList>
    </citation>
    <scope>NUCLEOTIDE SEQUENCE [LARGE SCALE GENOMIC DNA]</scope>
    <source>
        <strain evidence="1">0111107301</strain>
        <tissue evidence="1">Whole body</tissue>
    </source>
</reference>
<dbReference type="EMBL" id="KQ435831">
    <property type="protein sequence ID" value="KOX71696.1"/>
    <property type="molecule type" value="Genomic_DNA"/>
</dbReference>
<sequence length="183" mass="20301">MSYRSSTLSSRVCGTPLGWVDQPTSRCLVITSVWSKELLPSAPLMMSLGSDSETKRKSIALTPTPYFGPLLKFLPQHPSQLRYLTSIIQIRWLTGGPRVLIPTFLVVSAIPSTASVREWGDQCSGGDSVSDQESGCKGNHQVTLFAKFKYNVPSQRTVEFELQLTRSQRPGRCSRSGQFVKFN</sequence>
<evidence type="ECO:0000313" key="1">
    <source>
        <dbReference type="EMBL" id="KOX71696.1"/>
    </source>
</evidence>
<evidence type="ECO:0000313" key="2">
    <source>
        <dbReference type="Proteomes" id="UP000053105"/>
    </source>
</evidence>
<dbReference type="Proteomes" id="UP000053105">
    <property type="component" value="Unassembled WGS sequence"/>
</dbReference>
<organism evidence="1 2">
    <name type="scientific">Melipona quadrifasciata</name>
    <dbReference type="NCBI Taxonomy" id="166423"/>
    <lineage>
        <taxon>Eukaryota</taxon>
        <taxon>Metazoa</taxon>
        <taxon>Ecdysozoa</taxon>
        <taxon>Arthropoda</taxon>
        <taxon>Hexapoda</taxon>
        <taxon>Insecta</taxon>
        <taxon>Pterygota</taxon>
        <taxon>Neoptera</taxon>
        <taxon>Endopterygota</taxon>
        <taxon>Hymenoptera</taxon>
        <taxon>Apocrita</taxon>
        <taxon>Aculeata</taxon>
        <taxon>Apoidea</taxon>
        <taxon>Anthophila</taxon>
        <taxon>Apidae</taxon>
        <taxon>Melipona</taxon>
    </lineage>
</organism>
<dbReference type="AlphaFoldDB" id="A0A0M8ZWV7"/>
<accession>A0A0M8ZWV7</accession>
<protein>
    <submittedName>
        <fullName evidence="1">Uncharacterized protein</fullName>
    </submittedName>
</protein>
<keyword evidence="2" id="KW-1185">Reference proteome</keyword>